<protein>
    <submittedName>
        <fullName evidence="2">Uncharacterized protein</fullName>
    </submittedName>
</protein>
<feature type="non-terminal residue" evidence="2">
    <location>
        <position position="776"/>
    </location>
</feature>
<evidence type="ECO:0000313" key="3">
    <source>
        <dbReference type="Proteomes" id="UP000321046"/>
    </source>
</evidence>
<keyword evidence="1" id="KW-1133">Transmembrane helix</keyword>
<name>A0A5C6X449_9DELT</name>
<dbReference type="Proteomes" id="UP000321046">
    <property type="component" value="Unassembled WGS sequence"/>
</dbReference>
<organism evidence="2 3">
    <name type="scientific">Lujinxingia vulgaris</name>
    <dbReference type="NCBI Taxonomy" id="2600176"/>
    <lineage>
        <taxon>Bacteria</taxon>
        <taxon>Deltaproteobacteria</taxon>
        <taxon>Bradymonadales</taxon>
        <taxon>Lujinxingiaceae</taxon>
        <taxon>Lujinxingia</taxon>
    </lineage>
</organism>
<dbReference type="EMBL" id="VOSL01000104">
    <property type="protein sequence ID" value="TXD32949.1"/>
    <property type="molecule type" value="Genomic_DNA"/>
</dbReference>
<proteinExistence type="predicted"/>
<feature type="transmembrane region" description="Helical" evidence="1">
    <location>
        <begin position="20"/>
        <end position="40"/>
    </location>
</feature>
<gene>
    <name evidence="2" type="ORF">FRC96_16260</name>
</gene>
<comment type="caution">
    <text evidence="2">The sequence shown here is derived from an EMBL/GenBank/DDBJ whole genome shotgun (WGS) entry which is preliminary data.</text>
</comment>
<reference evidence="2 3" key="1">
    <citation type="submission" date="2019-08" db="EMBL/GenBank/DDBJ databases">
        <title>Bradymonadales sp. TMQ2.</title>
        <authorList>
            <person name="Liang Q."/>
        </authorList>
    </citation>
    <scope>NUCLEOTIDE SEQUENCE [LARGE SCALE GENOMIC DNA]</scope>
    <source>
        <strain evidence="2 3">TMQ2</strain>
    </source>
</reference>
<dbReference type="AlphaFoldDB" id="A0A5C6X449"/>
<evidence type="ECO:0000256" key="1">
    <source>
        <dbReference type="SAM" id="Phobius"/>
    </source>
</evidence>
<dbReference type="RefSeq" id="WP_146975970.1">
    <property type="nucleotide sequence ID" value="NZ_VOSL01000104.1"/>
</dbReference>
<sequence>MTSWDRPRHKPWQLWARLMLRLTIFVAVIGGLGGSLMLAIERSEQAPEHVEERDQRYLAYVLRPGQGPAFALGQLSPELRLLSWGHLHEGGDPARYDKERRYVYGLVLRVVDEAGEELHARTIWVRSRVSRRPAEGEGWAERAAYYPVGQGEGVPTDMRLSDVDLSAWDAPGRRLEVEVAGELPEDAPALEPGEFWLKEAQVVVFRRFEREAGLREWQGRTLSERRRVELAERARLATWTAPTAAEMDRMLVGGWRRDTTLGEAEVRGLFTSEFRFEAFEELEVGEEVAEGEAMAFALEGPVTLYAARAGDAGGMLRAELARSAGATLRFERVEQSVTGAGDDLSELRPLETSGRALQVEVDDGESAAVQLFAPGGGRLAIWVDRPEAVAGAPQLALSADGRVRVLPDRRRSVVWEARAAGEAPLVYRLRAGEQSLGDALRVTLRHRRGQQGALRYRFVGASPEAERAESPASLAEGRVAFEAENSAYERLVDAEHLRQMAREAADPEALSGYERLDAPTTHRFWIPPGAERLEVWVEGTEGARAWVSAAVLALAETGEVVWEPPYDRVPEVMRWRQAPSEGSAWVGIWPDNAEVLTLAGRRALRESQARWEPHWGHEAIRELWAAASAEVQEGWEEVWGAEEVEPPRRVQQRESAEARVLRPTNDLFGAVLLERVDPSELAGQRWEATWRAELRESGRVACRPATGSDTLALEYRVGDGLVGRTVELRWQGETVRRQRLLSRTGRISARVGAGAGTLSLHLDAGGAAASGGERDA</sequence>
<accession>A0A5C6X449</accession>
<keyword evidence="1" id="KW-0472">Membrane</keyword>
<evidence type="ECO:0000313" key="2">
    <source>
        <dbReference type="EMBL" id="TXD32949.1"/>
    </source>
</evidence>
<keyword evidence="1" id="KW-0812">Transmembrane</keyword>